<dbReference type="PANTHER" id="PTHR43649:SF30">
    <property type="entry name" value="ABC TRANSPORTER SUBSTRATE-BINDING PROTEIN"/>
    <property type="match status" value="1"/>
</dbReference>
<dbReference type="Proteomes" id="UP000239494">
    <property type="component" value="Unassembled WGS sequence"/>
</dbReference>
<feature type="signal peptide" evidence="1">
    <location>
        <begin position="1"/>
        <end position="26"/>
    </location>
</feature>
<evidence type="ECO:0000313" key="3">
    <source>
        <dbReference type="Proteomes" id="UP000239494"/>
    </source>
</evidence>
<dbReference type="Gene3D" id="3.40.190.10">
    <property type="entry name" value="Periplasmic binding protein-like II"/>
    <property type="match status" value="2"/>
</dbReference>
<dbReference type="SUPFAM" id="SSF53850">
    <property type="entry name" value="Periplasmic binding protein-like II"/>
    <property type="match status" value="1"/>
</dbReference>
<gene>
    <name evidence="2" type="ORF">CLV43_119152</name>
</gene>
<keyword evidence="2" id="KW-0813">Transport</keyword>
<reference evidence="2 3" key="1">
    <citation type="submission" date="2018-03" db="EMBL/GenBank/DDBJ databases">
        <title>Genomic Encyclopedia of Archaeal and Bacterial Type Strains, Phase II (KMG-II): from individual species to whole genera.</title>
        <authorList>
            <person name="Goeker M."/>
        </authorList>
    </citation>
    <scope>NUCLEOTIDE SEQUENCE [LARGE SCALE GENOMIC DNA]</scope>
    <source>
        <strain evidence="2 3">DSM 44720</strain>
    </source>
</reference>
<feature type="chain" id="PRO_5038752160" evidence="1">
    <location>
        <begin position="27"/>
        <end position="426"/>
    </location>
</feature>
<accession>A0A2T0SKA2</accession>
<dbReference type="Pfam" id="PF01547">
    <property type="entry name" value="SBP_bac_1"/>
    <property type="match status" value="1"/>
</dbReference>
<dbReference type="AlphaFoldDB" id="A0A2T0SKA2"/>
<dbReference type="InterPro" id="IPR006059">
    <property type="entry name" value="SBP"/>
</dbReference>
<sequence length="426" mass="45975">MVGLKRFRSLVVPVVALLLAATTACGGSGGADGAEESGPVTLRFSWWGNAERAALMQRALDLFHSKNPTITVTPSFQEFEAYWQKIATETAGGNAPDVLQTDFAYLREYADRHALYDLKEQEGKNLDLGDLIEGLKGAGEIKDGLYGVPVGGNTWGYIYNPALYAQAGVAEPELGWTWSDYRAAAKRITEKTGVAGSGNPIDTYYNLELQLLQEGKSLYTDEGKLGFDRARLAAFLGDGKRMADDKSVLPVEKGVQIKPKHPLESDLVAGAGAWDNFLDRYSKSTRAELRIAPSPSDTPQVLGQYIKPALLLSVSRKSEHPAAAAKLVSFMINDPEVGRIFGANRGLPPTNAQRAAAQLTGPLAAVAAYEDGLKGKLTRTPPAPPKGAGALEQAFIRINEELLYNRITVDQAVDRFFTEADQTLGS</sequence>
<dbReference type="PROSITE" id="PS51257">
    <property type="entry name" value="PROKAR_LIPOPROTEIN"/>
    <property type="match status" value="1"/>
</dbReference>
<dbReference type="InterPro" id="IPR050490">
    <property type="entry name" value="Bact_solute-bd_prot1"/>
</dbReference>
<organism evidence="2 3">
    <name type="scientific">Umezawaea tangerina</name>
    <dbReference type="NCBI Taxonomy" id="84725"/>
    <lineage>
        <taxon>Bacteria</taxon>
        <taxon>Bacillati</taxon>
        <taxon>Actinomycetota</taxon>
        <taxon>Actinomycetes</taxon>
        <taxon>Pseudonocardiales</taxon>
        <taxon>Pseudonocardiaceae</taxon>
        <taxon>Umezawaea</taxon>
    </lineage>
</organism>
<dbReference type="EMBL" id="PVTF01000019">
    <property type="protein sequence ID" value="PRY33840.1"/>
    <property type="molecule type" value="Genomic_DNA"/>
</dbReference>
<proteinExistence type="predicted"/>
<keyword evidence="2" id="KW-0762">Sugar transport</keyword>
<name>A0A2T0SKA2_9PSEU</name>
<protein>
    <submittedName>
        <fullName evidence="2">Multiple sugar transport system substrate-binding protein</fullName>
    </submittedName>
</protein>
<evidence type="ECO:0000313" key="2">
    <source>
        <dbReference type="EMBL" id="PRY33840.1"/>
    </source>
</evidence>
<dbReference type="PANTHER" id="PTHR43649">
    <property type="entry name" value="ARABINOSE-BINDING PROTEIN-RELATED"/>
    <property type="match status" value="1"/>
</dbReference>
<comment type="caution">
    <text evidence="2">The sequence shown here is derived from an EMBL/GenBank/DDBJ whole genome shotgun (WGS) entry which is preliminary data.</text>
</comment>
<evidence type="ECO:0000256" key="1">
    <source>
        <dbReference type="SAM" id="SignalP"/>
    </source>
</evidence>
<keyword evidence="1" id="KW-0732">Signal</keyword>
<keyword evidence="3" id="KW-1185">Reference proteome</keyword>